<evidence type="ECO:0000256" key="2">
    <source>
        <dbReference type="SAM" id="MobiDB-lite"/>
    </source>
</evidence>
<dbReference type="Pfam" id="PF03432">
    <property type="entry name" value="Relaxase"/>
    <property type="match status" value="1"/>
</dbReference>
<gene>
    <name evidence="4" type="ORF">A7A08_02343</name>
</gene>
<dbReference type="OrthoDB" id="1826980at2"/>
<dbReference type="EMBL" id="MASI01000006">
    <property type="protein sequence ID" value="ODA66576.1"/>
    <property type="molecule type" value="Genomic_DNA"/>
</dbReference>
<protein>
    <submittedName>
        <fullName evidence="4">Relaxase/mobilization nuclease domain protein</fullName>
    </submittedName>
</protein>
<proteinExistence type="predicted"/>
<dbReference type="STRING" id="1177755.A7A08_02343"/>
<dbReference type="PATRIC" id="fig|1177755.3.peg.2360"/>
<keyword evidence="5" id="KW-1185">Reference proteome</keyword>
<name>A0A1E2RWE4_9HYPH</name>
<reference evidence="4 5" key="1">
    <citation type="submission" date="2016-07" db="EMBL/GenBank/DDBJ databases">
        <title>Draft genome sequence of Methyloligella halotolerans C2T (VKM B-2706T=CCUG 61687T=DSM 25045T), a halotolerant polyhydroxybutyrate accumulating methylotroph.</title>
        <authorList>
            <person name="Vasilenko O.V."/>
            <person name="Doronina N.V."/>
            <person name="Poroshina M.N."/>
            <person name="Tarlachkov S.V."/>
            <person name="Trotsenko Y.A."/>
        </authorList>
    </citation>
    <scope>NUCLEOTIDE SEQUENCE [LARGE SCALE GENOMIC DNA]</scope>
    <source>
        <strain evidence="4 5">VKM B-2706</strain>
    </source>
</reference>
<feature type="coiled-coil region" evidence="1">
    <location>
        <begin position="364"/>
        <end position="391"/>
    </location>
</feature>
<accession>A0A1E2RWE4</accession>
<dbReference type="RefSeq" id="WP_069095557.1">
    <property type="nucleotide sequence ID" value="NZ_MASI01000006.1"/>
</dbReference>
<dbReference type="InterPro" id="IPR005094">
    <property type="entry name" value="Endonuclease_MobA/VirD2"/>
</dbReference>
<organism evidence="4 5">
    <name type="scientific">Methyloligella halotolerans</name>
    <dbReference type="NCBI Taxonomy" id="1177755"/>
    <lineage>
        <taxon>Bacteria</taxon>
        <taxon>Pseudomonadati</taxon>
        <taxon>Pseudomonadota</taxon>
        <taxon>Alphaproteobacteria</taxon>
        <taxon>Hyphomicrobiales</taxon>
        <taxon>Hyphomicrobiaceae</taxon>
        <taxon>Methyloligella</taxon>
    </lineage>
</organism>
<evidence type="ECO:0000256" key="1">
    <source>
        <dbReference type="SAM" id="Coils"/>
    </source>
</evidence>
<feature type="region of interest" description="Disordered" evidence="2">
    <location>
        <begin position="269"/>
        <end position="295"/>
    </location>
</feature>
<sequence>MILKASQRGGGKQLGQHLLRTDENEHVELHDIRGFVSDDVVGALKEAYAVSRGTRCKQFLFSVSLSPPQQECVSVDTFEDAISRIEDKNGLTGQPRVIVFHEKEGRRHCHAVWSRIDAETMTAKNLSHFKLKLRDLSRELYIENGWKLPRGLMNSREADPRNFTLAEWQQAKRMGRDARDLKAMMQECWAASDSRASFAQALKARGITLAKGDRRGFVAVTHEGETLSISRYTGKKTKEINARLGEPKELPSVEEAKAQFAKDLTAAFQRHQGEAEERKRRALSPLETKRQHMAGQHRLERAKLKDRQHARWADECRSRAARFDTGVKGIWSRITGKHAQIRKQNEREAFAALRRDGGQRQRLIDAQLSERQALQEQIRTVRGRHAELLRELRQDRRKVRELNPRLALSQEFAKRSGGAAKAMSLVHARRMGQAARAAMA</sequence>
<dbReference type="Proteomes" id="UP000095087">
    <property type="component" value="Unassembled WGS sequence"/>
</dbReference>
<evidence type="ECO:0000313" key="4">
    <source>
        <dbReference type="EMBL" id="ODA66576.1"/>
    </source>
</evidence>
<dbReference type="AlphaFoldDB" id="A0A1E2RWE4"/>
<keyword evidence="1" id="KW-0175">Coiled coil</keyword>
<evidence type="ECO:0000259" key="3">
    <source>
        <dbReference type="Pfam" id="PF03432"/>
    </source>
</evidence>
<feature type="domain" description="MobA/VirD2-like nuclease" evidence="3">
    <location>
        <begin position="24"/>
        <end position="146"/>
    </location>
</feature>
<evidence type="ECO:0000313" key="5">
    <source>
        <dbReference type="Proteomes" id="UP000095087"/>
    </source>
</evidence>
<comment type="caution">
    <text evidence="4">The sequence shown here is derived from an EMBL/GenBank/DDBJ whole genome shotgun (WGS) entry which is preliminary data.</text>
</comment>